<protein>
    <submittedName>
        <fullName evidence="1">Uncharacterized protein</fullName>
    </submittedName>
</protein>
<sequence>MANYQLVEKHAIEHHNEYFEVRINNNDPHPYSYFFTTNEENLEVVAEELVKEHASDAKDWTVIPHRKDS</sequence>
<evidence type="ECO:0000313" key="1">
    <source>
        <dbReference type="EMBL" id="RIV27547.1"/>
    </source>
</evidence>
<comment type="caution">
    <text evidence="1">The sequence shown here is derived from an EMBL/GenBank/DDBJ whole genome shotgun (WGS) entry which is preliminary data.</text>
</comment>
<dbReference type="OrthoDB" id="965030at2"/>
<accession>A0A418MJH6</accession>
<gene>
    <name evidence="1" type="ORF">DYU11_04380</name>
</gene>
<dbReference type="AlphaFoldDB" id="A0A418MJH6"/>
<organism evidence="1 2">
    <name type="scientific">Fibrisoma montanum</name>
    <dbReference type="NCBI Taxonomy" id="2305895"/>
    <lineage>
        <taxon>Bacteria</taxon>
        <taxon>Pseudomonadati</taxon>
        <taxon>Bacteroidota</taxon>
        <taxon>Cytophagia</taxon>
        <taxon>Cytophagales</taxon>
        <taxon>Spirosomataceae</taxon>
        <taxon>Fibrisoma</taxon>
    </lineage>
</organism>
<keyword evidence="2" id="KW-1185">Reference proteome</keyword>
<name>A0A418MJH6_9BACT</name>
<proteinExistence type="predicted"/>
<dbReference type="EMBL" id="QXED01000001">
    <property type="protein sequence ID" value="RIV27547.1"/>
    <property type="molecule type" value="Genomic_DNA"/>
</dbReference>
<dbReference type="RefSeq" id="WP_119666389.1">
    <property type="nucleotide sequence ID" value="NZ_QXED01000001.1"/>
</dbReference>
<dbReference type="Proteomes" id="UP000283523">
    <property type="component" value="Unassembled WGS sequence"/>
</dbReference>
<evidence type="ECO:0000313" key="2">
    <source>
        <dbReference type="Proteomes" id="UP000283523"/>
    </source>
</evidence>
<reference evidence="1 2" key="1">
    <citation type="submission" date="2018-08" db="EMBL/GenBank/DDBJ databases">
        <title>Fibrisoma montanum sp. nov., isolated from Danxia mountain soil.</title>
        <authorList>
            <person name="Huang Y."/>
        </authorList>
    </citation>
    <scope>NUCLEOTIDE SEQUENCE [LARGE SCALE GENOMIC DNA]</scope>
    <source>
        <strain evidence="1 2">HYT19</strain>
    </source>
</reference>